<dbReference type="InterPro" id="IPR013126">
    <property type="entry name" value="Hsp_70_fam"/>
</dbReference>
<dbReference type="Gene3D" id="3.30.30.30">
    <property type="match status" value="1"/>
</dbReference>
<proteinExistence type="predicted"/>
<keyword evidence="2" id="KW-0067">ATP-binding</keyword>
<dbReference type="CDD" id="cd10232">
    <property type="entry name" value="ASKHA_NBD_HSP70_ScSsz1p-like"/>
    <property type="match status" value="1"/>
</dbReference>
<dbReference type="Pfam" id="PF00012">
    <property type="entry name" value="HSP70"/>
    <property type="match status" value="1"/>
</dbReference>
<evidence type="ECO:0000256" key="3">
    <source>
        <dbReference type="SAM" id="MobiDB-lite"/>
    </source>
</evidence>
<name>A8Q651_MALGO</name>
<dbReference type="AlphaFoldDB" id="A8Q651"/>
<dbReference type="Gene3D" id="3.90.640.10">
    <property type="entry name" value="Actin, Chain A, domain 4"/>
    <property type="match status" value="1"/>
</dbReference>
<dbReference type="VEuPathDB" id="FungiDB:MGL_2853"/>
<evidence type="ECO:0000313" key="5">
    <source>
        <dbReference type="Proteomes" id="UP000008837"/>
    </source>
</evidence>
<dbReference type="FunFam" id="3.90.640.10:FF:000021">
    <property type="entry name" value="Heat shock protein 14"/>
    <property type="match status" value="1"/>
</dbReference>
<dbReference type="FunCoup" id="A8Q651">
    <property type="interactions" value="12"/>
</dbReference>
<dbReference type="GO" id="GO:0005634">
    <property type="term" value="C:nucleus"/>
    <property type="evidence" value="ECO:0007669"/>
    <property type="project" value="TreeGrafter"/>
</dbReference>
<keyword evidence="1" id="KW-0547">Nucleotide-binding</keyword>
<keyword evidence="5" id="KW-1185">Reference proteome</keyword>
<sequence length="622" mass="66129">MATCLRLCALPPFFFVDAGGSPGHSADDDMSQEEGAVIGINLGNTYGSLACINQHGRADVIANESGERQIATRIAFHGDQVYHGNGATPQLIRNAHNVIDNFVHLVGRPYSDLSEEEKARKSAAVLDVNGVPSFEVEINGNKTILSAQDVLVRFIGVLYNAAKDFMSGVPIVGAVLSTPLWYSDSQTAAVADAAKQAGLHLLQLVPAPAAALTAYGLTMPKPTGELPSHPDGEKGEPYAPDKILDRNVLVVDFGGTAIDVTVYAARAGIFSQLAYEHDKSIGGRALDDVLVHHFAKEFHKKTKTAIGEHDARAWAKLRNEAEGTKRALSASHSAQCSVESLAEGLDFSGSVNRTRLNVLASGIYQTAVADVQKAIAAAGLESCQIDEIILAGGASRLAGLAEQLSFLFPEDSNTHITYSIDSDQVIARGCAVYAQSLVHLPKDSEERKFVASMPATRAERRAALTMPATTRPLGVVVDAPPQESVAKQIVNGKLFVTLVHAETPLPARRVVRFPVTPNSSSTLIRLAQGTPKVRVDKVDPEPLDDDEDAAADEDDEPLEPEEVRSAYIEPDAASLAELVVPHAALCQSITLQVIVHSDGQVTVEARCDKKSEVAASAQIGSA</sequence>
<dbReference type="PRINTS" id="PR00301">
    <property type="entry name" value="HEATSHOCK70"/>
</dbReference>
<protein>
    <submittedName>
        <fullName evidence="4">Uncharacterized protein</fullName>
    </submittedName>
</protein>
<evidence type="ECO:0000256" key="2">
    <source>
        <dbReference type="ARBA" id="ARBA00022840"/>
    </source>
</evidence>
<dbReference type="InParanoid" id="A8Q651"/>
<gene>
    <name evidence="4" type="ORF">MGL_2853</name>
</gene>
<dbReference type="OrthoDB" id="29851at2759"/>
<organism evidence="4 5">
    <name type="scientific">Malassezia globosa (strain ATCC MYA-4612 / CBS 7966)</name>
    <name type="common">Dandruff-associated fungus</name>
    <dbReference type="NCBI Taxonomy" id="425265"/>
    <lineage>
        <taxon>Eukaryota</taxon>
        <taxon>Fungi</taxon>
        <taxon>Dikarya</taxon>
        <taxon>Basidiomycota</taxon>
        <taxon>Ustilaginomycotina</taxon>
        <taxon>Malasseziomycetes</taxon>
        <taxon>Malasseziales</taxon>
        <taxon>Malasseziaceae</taxon>
        <taxon>Malassezia</taxon>
    </lineage>
</organism>
<dbReference type="Proteomes" id="UP000008837">
    <property type="component" value="Unassembled WGS sequence"/>
</dbReference>
<dbReference type="PANTHER" id="PTHR45639">
    <property type="entry name" value="HSC70CB, ISOFORM G-RELATED"/>
    <property type="match status" value="1"/>
</dbReference>
<accession>A8Q651</accession>
<dbReference type="Gene3D" id="3.30.420.40">
    <property type="match status" value="2"/>
</dbReference>
<dbReference type="EMBL" id="AAYY01000010">
    <property type="protein sequence ID" value="EDP42653.1"/>
    <property type="molecule type" value="Genomic_DNA"/>
</dbReference>
<dbReference type="RefSeq" id="XP_001729867.1">
    <property type="nucleotide sequence ID" value="XM_001729815.1"/>
</dbReference>
<dbReference type="GO" id="GO:0005524">
    <property type="term" value="F:ATP binding"/>
    <property type="evidence" value="ECO:0007669"/>
    <property type="project" value="UniProtKB-KW"/>
</dbReference>
<dbReference type="SUPFAM" id="SSF53067">
    <property type="entry name" value="Actin-like ATPase domain"/>
    <property type="match status" value="2"/>
</dbReference>
<dbReference type="STRING" id="425265.A8Q651"/>
<evidence type="ECO:0000313" key="4">
    <source>
        <dbReference type="EMBL" id="EDP42653.1"/>
    </source>
</evidence>
<dbReference type="GeneID" id="5854174"/>
<dbReference type="PANTHER" id="PTHR45639:SF32">
    <property type="entry name" value="HEAT SHOCK PROTEIN PDR13"/>
    <property type="match status" value="1"/>
</dbReference>
<evidence type="ECO:0000256" key="1">
    <source>
        <dbReference type="ARBA" id="ARBA00022741"/>
    </source>
</evidence>
<comment type="caution">
    <text evidence="4">The sequence shown here is derived from an EMBL/GenBank/DDBJ whole genome shotgun (WGS) entry which is preliminary data.</text>
</comment>
<feature type="compositionally biased region" description="Acidic residues" evidence="3">
    <location>
        <begin position="541"/>
        <end position="560"/>
    </location>
</feature>
<dbReference type="OMA" id="NAHNTIT"/>
<dbReference type="GO" id="GO:0005829">
    <property type="term" value="C:cytosol"/>
    <property type="evidence" value="ECO:0007669"/>
    <property type="project" value="TreeGrafter"/>
</dbReference>
<dbReference type="InterPro" id="IPR043129">
    <property type="entry name" value="ATPase_NBD"/>
</dbReference>
<reference evidence="4 5" key="1">
    <citation type="journal article" date="2007" name="Proc. Natl. Acad. Sci. U.S.A.">
        <title>Dandruff-associated Malassezia genomes reveal convergent and divergent virulence traits shared with plant and human fungal pathogens.</title>
        <authorList>
            <person name="Xu J."/>
            <person name="Saunders C.W."/>
            <person name="Hu P."/>
            <person name="Grant R.A."/>
            <person name="Boekhout T."/>
            <person name="Kuramae E.E."/>
            <person name="Kronstad J.W."/>
            <person name="Deangelis Y.M."/>
            <person name="Reeder N.L."/>
            <person name="Johnstone K.R."/>
            <person name="Leland M."/>
            <person name="Fieno A.M."/>
            <person name="Begley W.M."/>
            <person name="Sun Y."/>
            <person name="Lacey M.P."/>
            <person name="Chaudhary T."/>
            <person name="Keough T."/>
            <person name="Chu L."/>
            <person name="Sears R."/>
            <person name="Yuan B."/>
            <person name="Dawson T.L.Jr."/>
        </authorList>
    </citation>
    <scope>NUCLEOTIDE SEQUENCE [LARGE SCALE GENOMIC DNA]</scope>
    <source>
        <strain evidence="5">ATCC MYA-4612 / CBS 7966</strain>
    </source>
</reference>
<dbReference type="GO" id="GO:0140662">
    <property type="term" value="F:ATP-dependent protein folding chaperone"/>
    <property type="evidence" value="ECO:0007669"/>
    <property type="project" value="InterPro"/>
</dbReference>
<feature type="region of interest" description="Disordered" evidence="3">
    <location>
        <begin position="534"/>
        <end position="560"/>
    </location>
</feature>
<dbReference type="KEGG" id="mgl:MGL_2853"/>